<reference evidence="2 3" key="1">
    <citation type="submission" date="2016-07" db="EMBL/GenBank/DDBJ databases">
        <title>Pervasive Adenine N6-methylation of Active Genes in Fungi.</title>
        <authorList>
            <consortium name="DOE Joint Genome Institute"/>
            <person name="Mondo S.J."/>
            <person name="Dannebaum R.O."/>
            <person name="Kuo R.C."/>
            <person name="Labutti K."/>
            <person name="Haridas S."/>
            <person name="Kuo A."/>
            <person name="Salamov A."/>
            <person name="Ahrendt S.R."/>
            <person name="Lipzen A."/>
            <person name="Sullivan W."/>
            <person name="Andreopoulos W.B."/>
            <person name="Clum A."/>
            <person name="Lindquist E."/>
            <person name="Daum C."/>
            <person name="Ramamoorthy G.K."/>
            <person name="Gryganskyi A."/>
            <person name="Culley D."/>
            <person name="Magnuson J.K."/>
            <person name="James T.Y."/>
            <person name="O'Malley M.A."/>
            <person name="Stajich J.E."/>
            <person name="Spatafora J.W."/>
            <person name="Visel A."/>
            <person name="Grigoriev I.V."/>
        </authorList>
    </citation>
    <scope>NUCLEOTIDE SEQUENCE [LARGE SCALE GENOMIC DNA]</scope>
    <source>
        <strain evidence="2 3">68-887.2</strain>
    </source>
</reference>
<keyword evidence="3" id="KW-1185">Reference proteome</keyword>
<feature type="transmembrane region" description="Helical" evidence="1">
    <location>
        <begin position="12"/>
        <end position="29"/>
    </location>
</feature>
<gene>
    <name evidence="2" type="ORF">BCR39DRAFT_525525</name>
</gene>
<accession>A0A1Y2BBF2</accession>
<dbReference type="Proteomes" id="UP000193986">
    <property type="component" value="Unassembled WGS sequence"/>
</dbReference>
<dbReference type="EMBL" id="MCFC01000013">
    <property type="protein sequence ID" value="ORY31817.1"/>
    <property type="molecule type" value="Genomic_DNA"/>
</dbReference>
<keyword evidence="1" id="KW-1133">Transmembrane helix</keyword>
<keyword evidence="1" id="KW-0812">Transmembrane</keyword>
<organism evidence="2 3">
    <name type="scientific">Naematelia encephala</name>
    <dbReference type="NCBI Taxonomy" id="71784"/>
    <lineage>
        <taxon>Eukaryota</taxon>
        <taxon>Fungi</taxon>
        <taxon>Dikarya</taxon>
        <taxon>Basidiomycota</taxon>
        <taxon>Agaricomycotina</taxon>
        <taxon>Tremellomycetes</taxon>
        <taxon>Tremellales</taxon>
        <taxon>Naemateliaceae</taxon>
        <taxon>Naematelia</taxon>
    </lineage>
</organism>
<evidence type="ECO:0000313" key="3">
    <source>
        <dbReference type="Proteomes" id="UP000193986"/>
    </source>
</evidence>
<sequence>MDCLAHDRYVRILVSSLLSVVLFFSRLSVEEFLSSPLSRFDRLLTTYIVRDGHVLCYFCHAL</sequence>
<dbReference type="AlphaFoldDB" id="A0A1Y2BBF2"/>
<name>A0A1Y2BBF2_9TREE</name>
<protein>
    <submittedName>
        <fullName evidence="2">Uncharacterized protein</fullName>
    </submittedName>
</protein>
<evidence type="ECO:0000256" key="1">
    <source>
        <dbReference type="SAM" id="Phobius"/>
    </source>
</evidence>
<comment type="caution">
    <text evidence="2">The sequence shown here is derived from an EMBL/GenBank/DDBJ whole genome shotgun (WGS) entry which is preliminary data.</text>
</comment>
<evidence type="ECO:0000313" key="2">
    <source>
        <dbReference type="EMBL" id="ORY31817.1"/>
    </source>
</evidence>
<dbReference type="InParanoid" id="A0A1Y2BBF2"/>
<proteinExistence type="predicted"/>
<keyword evidence="1" id="KW-0472">Membrane</keyword>